<reference evidence="1 2" key="1">
    <citation type="submission" date="2016-10" db="EMBL/GenBank/DDBJ databases">
        <authorList>
            <person name="de Groot N.N."/>
        </authorList>
    </citation>
    <scope>NUCLEOTIDE SEQUENCE [LARGE SCALE GENOMIC DNA]</scope>
    <source>
        <strain evidence="1 2">CGMCC 4.7037</strain>
    </source>
</reference>
<dbReference type="EMBL" id="FNVT01000016">
    <property type="protein sequence ID" value="SEH00400.1"/>
    <property type="molecule type" value="Genomic_DNA"/>
</dbReference>
<gene>
    <name evidence="1" type="ORF">SAMN05444920_116135</name>
</gene>
<dbReference type="AlphaFoldDB" id="A0A1H6ERA7"/>
<accession>A0A1H6ERA7</accession>
<protein>
    <submittedName>
        <fullName evidence="1">Uncharacterized protein</fullName>
    </submittedName>
</protein>
<organism evidence="1 2">
    <name type="scientific">Nonomuraea solani</name>
    <dbReference type="NCBI Taxonomy" id="1144553"/>
    <lineage>
        <taxon>Bacteria</taxon>
        <taxon>Bacillati</taxon>
        <taxon>Actinomycetota</taxon>
        <taxon>Actinomycetes</taxon>
        <taxon>Streptosporangiales</taxon>
        <taxon>Streptosporangiaceae</taxon>
        <taxon>Nonomuraea</taxon>
    </lineage>
</organism>
<evidence type="ECO:0000313" key="1">
    <source>
        <dbReference type="EMBL" id="SEH00400.1"/>
    </source>
</evidence>
<proteinExistence type="predicted"/>
<name>A0A1H6ERA7_9ACTN</name>
<evidence type="ECO:0000313" key="2">
    <source>
        <dbReference type="Proteomes" id="UP000236732"/>
    </source>
</evidence>
<dbReference type="Proteomes" id="UP000236732">
    <property type="component" value="Unassembled WGS sequence"/>
</dbReference>
<sequence length="38" mass="4294">MEITRTYVAAFFARHLTGKPQPLLDKPSARYPEVKFGG</sequence>
<keyword evidence="2" id="KW-1185">Reference proteome</keyword>